<proteinExistence type="predicted"/>
<dbReference type="EMBL" id="UOEU01001110">
    <property type="protein sequence ID" value="VAW43559.1"/>
    <property type="molecule type" value="Genomic_DNA"/>
</dbReference>
<dbReference type="AlphaFoldDB" id="A0A3B0W2N3"/>
<reference evidence="1" key="1">
    <citation type="submission" date="2018-06" db="EMBL/GenBank/DDBJ databases">
        <authorList>
            <person name="Zhirakovskaya E."/>
        </authorList>
    </citation>
    <scope>NUCLEOTIDE SEQUENCE</scope>
</reference>
<sequence length="103" mass="11909">MSYSAAPTARQRQKNSRELLRSRLKQLGAWPEAGDIFLELLDQAKDYGVTLMPTDFDWLAQVADDASRGEDIGLRYPSIFHKLLAFPELRKSFLQRLQRTILR</sequence>
<evidence type="ECO:0000313" key="1">
    <source>
        <dbReference type="EMBL" id="VAW43559.1"/>
    </source>
</evidence>
<accession>A0A3B0W2N3</accession>
<protein>
    <submittedName>
        <fullName evidence="1">Uncharacterized protein</fullName>
    </submittedName>
</protein>
<organism evidence="1">
    <name type="scientific">hydrothermal vent metagenome</name>
    <dbReference type="NCBI Taxonomy" id="652676"/>
    <lineage>
        <taxon>unclassified sequences</taxon>
        <taxon>metagenomes</taxon>
        <taxon>ecological metagenomes</taxon>
    </lineage>
</organism>
<gene>
    <name evidence="1" type="ORF">MNBD_CHLOROFLEXI01-3030</name>
</gene>
<name>A0A3B0W2N3_9ZZZZ</name>